<evidence type="ECO:0000256" key="1">
    <source>
        <dbReference type="ARBA" id="ARBA00022723"/>
    </source>
</evidence>
<feature type="binding site" evidence="4">
    <location>
        <position position="82"/>
    </location>
    <ligand>
        <name>Zn(2+)</name>
        <dbReference type="ChEBI" id="CHEBI:29105"/>
        <label>1</label>
    </ligand>
</feature>
<evidence type="ECO:0000256" key="3">
    <source>
        <dbReference type="PIRSR" id="PIRSR623088-1"/>
    </source>
</evidence>
<dbReference type="Pfam" id="PF00233">
    <property type="entry name" value="PDEase_I"/>
    <property type="match status" value="1"/>
</dbReference>
<evidence type="ECO:0000256" key="2">
    <source>
        <dbReference type="ARBA" id="ARBA00022801"/>
    </source>
</evidence>
<dbReference type="InterPro" id="IPR036971">
    <property type="entry name" value="PDEase_catalytic_dom_sf"/>
</dbReference>
<dbReference type="AlphaFoldDB" id="A0A7R9VAS1"/>
<evidence type="ECO:0000259" key="5">
    <source>
        <dbReference type="PROSITE" id="PS51845"/>
    </source>
</evidence>
<evidence type="ECO:0000256" key="4">
    <source>
        <dbReference type="PIRSR" id="PIRSR623088-3"/>
    </source>
</evidence>
<dbReference type="CDD" id="cd00077">
    <property type="entry name" value="HDc"/>
    <property type="match status" value="1"/>
</dbReference>
<organism evidence="6">
    <name type="scientific">Chlamydomonas euryale</name>
    <dbReference type="NCBI Taxonomy" id="1486919"/>
    <lineage>
        <taxon>Eukaryota</taxon>
        <taxon>Viridiplantae</taxon>
        <taxon>Chlorophyta</taxon>
        <taxon>core chlorophytes</taxon>
        <taxon>Chlorophyceae</taxon>
        <taxon>CS clade</taxon>
        <taxon>Chlamydomonadales</taxon>
        <taxon>Chlamydomonadaceae</taxon>
        <taxon>Chlamydomonas</taxon>
    </lineage>
</organism>
<dbReference type="PRINTS" id="PR00387">
    <property type="entry name" value="PDIESTERASE1"/>
</dbReference>
<name>A0A7R9VAS1_9CHLO</name>
<feature type="binding site" evidence="4">
    <location>
        <position position="192"/>
    </location>
    <ligand>
        <name>Zn(2+)</name>
        <dbReference type="ChEBI" id="CHEBI:29105"/>
        <label>1</label>
    </ligand>
</feature>
<keyword evidence="1 4" id="KW-0479">Metal-binding</keyword>
<feature type="active site" description="Proton donor" evidence="3">
    <location>
        <position position="42"/>
    </location>
</feature>
<evidence type="ECO:0000313" key="6">
    <source>
        <dbReference type="EMBL" id="CAD8289612.1"/>
    </source>
</evidence>
<keyword evidence="2" id="KW-0378">Hydrolase</keyword>
<dbReference type="Gene3D" id="1.10.1300.10">
    <property type="entry name" value="3'5'-cyclic nucleotide phosphodiesterase, catalytic domain"/>
    <property type="match status" value="1"/>
</dbReference>
<dbReference type="GO" id="GO:0007165">
    <property type="term" value="P:signal transduction"/>
    <property type="evidence" value="ECO:0007669"/>
    <property type="project" value="InterPro"/>
</dbReference>
<sequence length="298" mass="33859">MMQIVLQLFDMSGVVRHLSLSRSTLSSMVSVVSMHYHNIPYHNFNHAAHVVHGAFMLLQTPVAKLVLSMEEHAAVLVAALCHDLDHDGHSNSYHMHMQSELARLYNDISVMENHHCAMTFEVLRRPDCALFAHLGADAQRRVRKVIIQTIQCTDMTHHFRMTQDFCSHSLEFDPSSESDRLLLAKAILHGADIGNAARPVAVNDIMSTRVHREFELLAEEEERLGIPVTFSIESENKLMCAQMEVNFLDYIVMPLWEKLHEVLCVPVAMRNLRANREKYAALQEQLVDDQPGDELAEG</sequence>
<dbReference type="GO" id="GO:0046872">
    <property type="term" value="F:metal ion binding"/>
    <property type="evidence" value="ECO:0007669"/>
    <property type="project" value="UniProtKB-KW"/>
</dbReference>
<dbReference type="EMBL" id="HBEC01020786">
    <property type="protein sequence ID" value="CAD8289612.1"/>
    <property type="molecule type" value="Transcribed_RNA"/>
</dbReference>
<gene>
    <name evidence="6" type="ORF">CEUR00632_LOCUS9651</name>
</gene>
<dbReference type="InterPro" id="IPR002073">
    <property type="entry name" value="PDEase_catalytic_dom"/>
</dbReference>
<reference evidence="6" key="1">
    <citation type="submission" date="2021-01" db="EMBL/GenBank/DDBJ databases">
        <authorList>
            <person name="Corre E."/>
            <person name="Pelletier E."/>
            <person name="Niang G."/>
            <person name="Scheremetjew M."/>
            <person name="Finn R."/>
            <person name="Kale V."/>
            <person name="Holt S."/>
            <person name="Cochrane G."/>
            <person name="Meng A."/>
            <person name="Brown T."/>
            <person name="Cohen L."/>
        </authorList>
    </citation>
    <scope>NUCLEOTIDE SEQUENCE</scope>
    <source>
        <strain evidence="6">CCMP219</strain>
    </source>
</reference>
<dbReference type="PANTHER" id="PTHR11347">
    <property type="entry name" value="CYCLIC NUCLEOTIDE PHOSPHODIESTERASE"/>
    <property type="match status" value="1"/>
</dbReference>
<dbReference type="PROSITE" id="PS51845">
    <property type="entry name" value="PDEASE_I_2"/>
    <property type="match status" value="1"/>
</dbReference>
<feature type="domain" description="PDEase" evidence="5">
    <location>
        <begin position="1"/>
        <end position="286"/>
    </location>
</feature>
<dbReference type="InterPro" id="IPR023088">
    <property type="entry name" value="PDEase"/>
</dbReference>
<feature type="binding site" evidence="4">
    <location>
        <position position="46"/>
    </location>
    <ligand>
        <name>Zn(2+)</name>
        <dbReference type="ChEBI" id="CHEBI:29105"/>
        <label>1</label>
    </ligand>
</feature>
<dbReference type="GO" id="GO:0004114">
    <property type="term" value="F:3',5'-cyclic-nucleotide phosphodiesterase activity"/>
    <property type="evidence" value="ECO:0007669"/>
    <property type="project" value="InterPro"/>
</dbReference>
<dbReference type="SUPFAM" id="SSF109604">
    <property type="entry name" value="HD-domain/PDEase-like"/>
    <property type="match status" value="1"/>
</dbReference>
<protein>
    <recommendedName>
        <fullName evidence="5">PDEase domain-containing protein</fullName>
    </recommendedName>
</protein>
<dbReference type="InterPro" id="IPR023174">
    <property type="entry name" value="PDEase_CS"/>
</dbReference>
<dbReference type="SMART" id="SM00471">
    <property type="entry name" value="HDc"/>
    <property type="match status" value="1"/>
</dbReference>
<proteinExistence type="predicted"/>
<dbReference type="InterPro" id="IPR003607">
    <property type="entry name" value="HD/PDEase_dom"/>
</dbReference>
<dbReference type="PROSITE" id="PS00126">
    <property type="entry name" value="PDEASE_I_1"/>
    <property type="match status" value="1"/>
</dbReference>
<feature type="binding site" evidence="4">
    <location>
        <position position="83"/>
    </location>
    <ligand>
        <name>Zn(2+)</name>
        <dbReference type="ChEBI" id="CHEBI:29105"/>
        <label>2</label>
    </ligand>
</feature>
<feature type="binding site" evidence="4">
    <location>
        <position position="83"/>
    </location>
    <ligand>
        <name>Zn(2+)</name>
        <dbReference type="ChEBI" id="CHEBI:29105"/>
        <label>1</label>
    </ligand>
</feature>
<accession>A0A7R9VAS1</accession>